<dbReference type="EMBL" id="LR899012">
    <property type="protein sequence ID" value="CAD7089117.1"/>
    <property type="molecule type" value="Genomic_DNA"/>
</dbReference>
<keyword evidence="8" id="KW-0675">Receptor</keyword>
<evidence type="ECO:0000256" key="3">
    <source>
        <dbReference type="ARBA" id="ARBA00022606"/>
    </source>
</evidence>
<feature type="transmembrane region" description="Helical" evidence="10">
    <location>
        <begin position="106"/>
        <end position="124"/>
    </location>
</feature>
<evidence type="ECO:0000313" key="11">
    <source>
        <dbReference type="EMBL" id="CAD7089117.1"/>
    </source>
</evidence>
<keyword evidence="4 10" id="KW-0812">Transmembrane</keyword>
<keyword evidence="2" id="KW-1003">Cell membrane</keyword>
<evidence type="ECO:0000313" key="12">
    <source>
        <dbReference type="Proteomes" id="UP000594454"/>
    </source>
</evidence>
<sequence length="317" mass="36532">MEQLLTNLPMNVSVISCTIKFGTLLKMRPRLVGVMDLFAELDSKKLTTIQIDFLKRRILFCQRVSLVFTVAYSLVVTTSTLNAALSKGQNLMFYVWTPYDYRQSERVYWATLGFQYFAMMWLALENMTNDLIGPLYFIMLNAHLKIVIERIQGVGWNRMKTKEENCRELLECIEDHRLIMKMFDVLESNLSFAMFTQFASTAITVAMELMFAIFYPFSFTQISMLLVSAFSSALEILPCCYYSNDFMVQTNGIVTAIYSSNFYEQSKEFQKTMIIFMQMTQKAKVVSAGKMFPVTLATFASIMKTSYTLLTVASQLR</sequence>
<reference evidence="11 12" key="1">
    <citation type="submission" date="2020-11" db="EMBL/GenBank/DDBJ databases">
        <authorList>
            <person name="Wallbank WR R."/>
            <person name="Pardo Diaz C."/>
            <person name="Kozak K."/>
            <person name="Martin S."/>
            <person name="Jiggins C."/>
            <person name="Moest M."/>
            <person name="Warren A I."/>
            <person name="Generalovic N T."/>
            <person name="Byers J.R.P. K."/>
            <person name="Montejo-Kovacevich G."/>
            <person name="Yen C E."/>
        </authorList>
    </citation>
    <scope>NUCLEOTIDE SEQUENCE [LARGE SCALE GENOMIC DNA]</scope>
</reference>
<evidence type="ECO:0000256" key="10">
    <source>
        <dbReference type="SAM" id="Phobius"/>
    </source>
</evidence>
<keyword evidence="12" id="KW-1185">Reference proteome</keyword>
<proteinExistence type="predicted"/>
<keyword evidence="6 10" id="KW-1133">Transmembrane helix</keyword>
<dbReference type="PANTHER" id="PTHR21137:SF35">
    <property type="entry name" value="ODORANT RECEPTOR 19A-RELATED"/>
    <property type="match status" value="1"/>
</dbReference>
<evidence type="ECO:0008006" key="13">
    <source>
        <dbReference type="Google" id="ProtNLM"/>
    </source>
</evidence>
<gene>
    <name evidence="11" type="ORF">HERILL_LOCUS11695</name>
</gene>
<evidence type="ECO:0000256" key="1">
    <source>
        <dbReference type="ARBA" id="ARBA00004651"/>
    </source>
</evidence>
<evidence type="ECO:0000256" key="7">
    <source>
        <dbReference type="ARBA" id="ARBA00023136"/>
    </source>
</evidence>
<evidence type="ECO:0000256" key="5">
    <source>
        <dbReference type="ARBA" id="ARBA00022725"/>
    </source>
</evidence>
<feature type="transmembrane region" description="Helical" evidence="10">
    <location>
        <begin position="64"/>
        <end position="86"/>
    </location>
</feature>
<name>A0A7R8YYM1_HERIL</name>
<evidence type="ECO:0000256" key="4">
    <source>
        <dbReference type="ARBA" id="ARBA00022692"/>
    </source>
</evidence>
<dbReference type="InParanoid" id="A0A7R8YYM1"/>
<accession>A0A7R8YYM1</accession>
<keyword evidence="5" id="KW-0552">Olfaction</keyword>
<dbReference type="PANTHER" id="PTHR21137">
    <property type="entry name" value="ODORANT RECEPTOR"/>
    <property type="match status" value="1"/>
</dbReference>
<comment type="subcellular location">
    <subcellularLocation>
        <location evidence="1">Cell membrane</location>
        <topology evidence="1">Multi-pass membrane protein</topology>
    </subcellularLocation>
</comment>
<evidence type="ECO:0000256" key="9">
    <source>
        <dbReference type="ARBA" id="ARBA00023224"/>
    </source>
</evidence>
<evidence type="ECO:0000256" key="6">
    <source>
        <dbReference type="ARBA" id="ARBA00022989"/>
    </source>
</evidence>
<keyword evidence="3" id="KW-0716">Sensory transduction</keyword>
<evidence type="ECO:0000256" key="8">
    <source>
        <dbReference type="ARBA" id="ARBA00023170"/>
    </source>
</evidence>
<keyword evidence="9" id="KW-0807">Transducer</keyword>
<dbReference type="Proteomes" id="UP000594454">
    <property type="component" value="Chromosome 4"/>
</dbReference>
<organism evidence="11 12">
    <name type="scientific">Hermetia illucens</name>
    <name type="common">Black soldier fly</name>
    <dbReference type="NCBI Taxonomy" id="343691"/>
    <lineage>
        <taxon>Eukaryota</taxon>
        <taxon>Metazoa</taxon>
        <taxon>Ecdysozoa</taxon>
        <taxon>Arthropoda</taxon>
        <taxon>Hexapoda</taxon>
        <taxon>Insecta</taxon>
        <taxon>Pterygota</taxon>
        <taxon>Neoptera</taxon>
        <taxon>Endopterygota</taxon>
        <taxon>Diptera</taxon>
        <taxon>Brachycera</taxon>
        <taxon>Stratiomyomorpha</taxon>
        <taxon>Stratiomyidae</taxon>
        <taxon>Hermetiinae</taxon>
        <taxon>Hermetia</taxon>
    </lineage>
</organism>
<dbReference type="GO" id="GO:0007165">
    <property type="term" value="P:signal transduction"/>
    <property type="evidence" value="ECO:0007669"/>
    <property type="project" value="UniProtKB-KW"/>
</dbReference>
<dbReference type="GO" id="GO:0004984">
    <property type="term" value="F:olfactory receptor activity"/>
    <property type="evidence" value="ECO:0007669"/>
    <property type="project" value="InterPro"/>
</dbReference>
<dbReference type="GO" id="GO:0005886">
    <property type="term" value="C:plasma membrane"/>
    <property type="evidence" value="ECO:0007669"/>
    <property type="project" value="UniProtKB-SubCell"/>
</dbReference>
<dbReference type="AlphaFoldDB" id="A0A7R8YYM1"/>
<dbReference type="GO" id="GO:0005549">
    <property type="term" value="F:odorant binding"/>
    <property type="evidence" value="ECO:0007669"/>
    <property type="project" value="InterPro"/>
</dbReference>
<evidence type="ECO:0000256" key="2">
    <source>
        <dbReference type="ARBA" id="ARBA00022475"/>
    </source>
</evidence>
<protein>
    <recommendedName>
        <fullName evidence="13">Odorant receptor</fullName>
    </recommendedName>
</protein>
<dbReference type="InterPro" id="IPR004117">
    <property type="entry name" value="7tm6_olfct_rcpt"/>
</dbReference>
<feature type="transmembrane region" description="Helical" evidence="10">
    <location>
        <begin position="190"/>
        <end position="215"/>
    </location>
</feature>
<dbReference type="OrthoDB" id="6604226at2759"/>
<keyword evidence="7 10" id="KW-0472">Membrane</keyword>
<dbReference type="Pfam" id="PF02949">
    <property type="entry name" value="7tm_6"/>
    <property type="match status" value="1"/>
</dbReference>